<evidence type="ECO:0000256" key="2">
    <source>
        <dbReference type="ARBA" id="ARBA00001958"/>
    </source>
</evidence>
<organism evidence="17 18">
    <name type="scientific">Sporomusa acidovorans (strain ATCC 49682 / DSM 3132 / Mol)</name>
    <dbReference type="NCBI Taxonomy" id="1123286"/>
    <lineage>
        <taxon>Bacteria</taxon>
        <taxon>Bacillati</taxon>
        <taxon>Bacillota</taxon>
        <taxon>Negativicutes</taxon>
        <taxon>Selenomonadales</taxon>
        <taxon>Sporomusaceae</taxon>
        <taxon>Sporomusa</taxon>
    </lineage>
</organism>
<keyword evidence="18" id="KW-1185">Reference proteome</keyword>
<feature type="binding site" evidence="16">
    <location>
        <position position="132"/>
    </location>
    <ligand>
        <name>ATP</name>
        <dbReference type="ChEBI" id="CHEBI:30616"/>
    </ligand>
</feature>
<protein>
    <recommendedName>
        <fullName evidence="15 16">Type III pantothenate kinase</fullName>
        <ecNumber evidence="6 16">2.7.1.33</ecNumber>
    </recommendedName>
    <alternativeName>
        <fullName evidence="16">PanK-III</fullName>
    </alternativeName>
    <alternativeName>
        <fullName evidence="16">Pantothenic acid kinase</fullName>
    </alternativeName>
</protein>
<keyword evidence="12 16" id="KW-0630">Potassium</keyword>
<comment type="function">
    <text evidence="16">Catalyzes the phosphorylation of pantothenate (Pan), the first step in CoA biosynthesis.</text>
</comment>
<feature type="binding site" evidence="16">
    <location>
        <begin position="107"/>
        <end position="110"/>
    </location>
    <ligand>
        <name>substrate</name>
    </ligand>
</feature>
<dbReference type="GO" id="GO:0004594">
    <property type="term" value="F:pantothenate kinase activity"/>
    <property type="evidence" value="ECO:0007669"/>
    <property type="project" value="UniProtKB-EC"/>
</dbReference>
<keyword evidence="13 16" id="KW-0173">Coenzyme A biosynthesis</keyword>
<accession>A0ABZ3IWE1</accession>
<dbReference type="EC" id="2.7.1.33" evidence="6 16"/>
<dbReference type="SUPFAM" id="SSF53067">
    <property type="entry name" value="Actin-like ATPase domain"/>
    <property type="match status" value="2"/>
</dbReference>
<dbReference type="Pfam" id="PF03309">
    <property type="entry name" value="Pan_kinase"/>
    <property type="match status" value="1"/>
</dbReference>
<evidence type="ECO:0000256" key="14">
    <source>
        <dbReference type="ARBA" id="ARBA00038036"/>
    </source>
</evidence>
<dbReference type="RefSeq" id="WP_093793945.1">
    <property type="nucleotide sequence ID" value="NZ_CP155571.1"/>
</dbReference>
<sequence length="254" mass="27903">MLLVFDVGNTNIVLGMFKGEELCCHWRISTDRQKTGDEYGMLLNNLFAYRGLKMEDVEAIVISSVVPPLDVPLIRMCQRYFNVKPLVVGPGIKTGICIKYENPREVGADRIVNAVAAYAKYGGPLIIVDFGTATTFCALAENGDYLGGAIAPGIWISTEALFQRAAKLPRIELIKPKTVICRNTISSMQSGIIYGFVGQVDEIVRRMRAELSQAATVVATGGLANLIAQESHTIDKVDTFLTLEGLRLIHERNH</sequence>
<feature type="active site" description="Proton acceptor" evidence="16">
    <location>
        <position position="109"/>
    </location>
</feature>
<evidence type="ECO:0000256" key="11">
    <source>
        <dbReference type="ARBA" id="ARBA00022840"/>
    </source>
</evidence>
<evidence type="ECO:0000256" key="16">
    <source>
        <dbReference type="HAMAP-Rule" id="MF_01274"/>
    </source>
</evidence>
<feature type="binding site" evidence="16">
    <location>
        <position position="100"/>
    </location>
    <ligand>
        <name>substrate</name>
    </ligand>
</feature>
<evidence type="ECO:0000256" key="9">
    <source>
        <dbReference type="ARBA" id="ARBA00022741"/>
    </source>
</evidence>
<feature type="binding site" evidence="16">
    <location>
        <position position="129"/>
    </location>
    <ligand>
        <name>K(+)</name>
        <dbReference type="ChEBI" id="CHEBI:29103"/>
    </ligand>
</feature>
<evidence type="ECO:0000256" key="10">
    <source>
        <dbReference type="ARBA" id="ARBA00022777"/>
    </source>
</evidence>
<comment type="pathway">
    <text evidence="4 16">Cofactor biosynthesis; coenzyme A biosynthesis; CoA from (R)-pantothenate: step 1/5.</text>
</comment>
<evidence type="ECO:0000313" key="17">
    <source>
        <dbReference type="EMBL" id="XFO70399.1"/>
    </source>
</evidence>
<evidence type="ECO:0000256" key="1">
    <source>
        <dbReference type="ARBA" id="ARBA00001206"/>
    </source>
</evidence>
<feature type="binding site" evidence="16">
    <location>
        <begin position="6"/>
        <end position="13"/>
    </location>
    <ligand>
        <name>ATP</name>
        <dbReference type="ChEBI" id="CHEBI:30616"/>
    </ligand>
</feature>
<evidence type="ECO:0000256" key="3">
    <source>
        <dbReference type="ARBA" id="ARBA00004496"/>
    </source>
</evidence>
<dbReference type="HAMAP" id="MF_01274">
    <property type="entry name" value="Pantothen_kinase_3"/>
    <property type="match status" value="1"/>
</dbReference>
<evidence type="ECO:0000256" key="6">
    <source>
        <dbReference type="ARBA" id="ARBA00012102"/>
    </source>
</evidence>
<dbReference type="Gene3D" id="3.30.420.40">
    <property type="match status" value="2"/>
</dbReference>
<dbReference type="InterPro" id="IPR043129">
    <property type="entry name" value="ATPase_NBD"/>
</dbReference>
<feature type="binding site" evidence="16">
    <location>
        <position position="184"/>
    </location>
    <ligand>
        <name>substrate</name>
    </ligand>
</feature>
<evidence type="ECO:0000256" key="5">
    <source>
        <dbReference type="ARBA" id="ARBA00011738"/>
    </source>
</evidence>
<comment type="subunit">
    <text evidence="5 16">Homodimer.</text>
</comment>
<keyword evidence="9 16" id="KW-0547">Nucleotide-binding</keyword>
<reference evidence="17" key="1">
    <citation type="submission" date="2024-05" db="EMBL/GenBank/DDBJ databases">
        <title>Isolation and characterization of Sporomusa carbonis sp. nov., a carboxydotrophic hydrogenogen in the genus of Sporomusa isolated from a charcoal burning pile.</title>
        <authorList>
            <person name="Boeer T."/>
            <person name="Rosenbaum F."/>
            <person name="Eysell L."/>
            <person name="Mueller V."/>
            <person name="Daniel R."/>
            <person name="Poehlein A."/>
        </authorList>
    </citation>
    <scope>NUCLEOTIDE SEQUENCE [LARGE SCALE GENOMIC DNA]</scope>
    <source>
        <strain evidence="17">DSM 3132</strain>
    </source>
</reference>
<proteinExistence type="inferred from homology"/>
<dbReference type="CDD" id="cd24015">
    <property type="entry name" value="ASKHA_NBD_PanK-III"/>
    <property type="match status" value="1"/>
</dbReference>
<evidence type="ECO:0000256" key="8">
    <source>
        <dbReference type="ARBA" id="ARBA00022679"/>
    </source>
</evidence>
<keyword evidence="10 16" id="KW-0418">Kinase</keyword>
<evidence type="ECO:0000256" key="15">
    <source>
        <dbReference type="ARBA" id="ARBA00040883"/>
    </source>
</evidence>
<comment type="catalytic activity">
    <reaction evidence="1 16">
        <text>(R)-pantothenate + ATP = (R)-4'-phosphopantothenate + ADP + H(+)</text>
        <dbReference type="Rhea" id="RHEA:16373"/>
        <dbReference type="ChEBI" id="CHEBI:10986"/>
        <dbReference type="ChEBI" id="CHEBI:15378"/>
        <dbReference type="ChEBI" id="CHEBI:29032"/>
        <dbReference type="ChEBI" id="CHEBI:30616"/>
        <dbReference type="ChEBI" id="CHEBI:456216"/>
        <dbReference type="EC" id="2.7.1.33"/>
    </reaction>
</comment>
<dbReference type="NCBIfam" id="NF009848">
    <property type="entry name" value="PRK13318.1-6"/>
    <property type="match status" value="1"/>
</dbReference>
<comment type="subcellular location">
    <subcellularLocation>
        <location evidence="3 16">Cytoplasm</location>
    </subcellularLocation>
</comment>
<evidence type="ECO:0000256" key="4">
    <source>
        <dbReference type="ARBA" id="ARBA00005225"/>
    </source>
</evidence>
<dbReference type="PANTHER" id="PTHR34265">
    <property type="entry name" value="TYPE III PANTOTHENATE KINASE"/>
    <property type="match status" value="1"/>
</dbReference>
<comment type="similarity">
    <text evidence="14 16">Belongs to the type III pantothenate kinase family.</text>
</comment>
<dbReference type="PANTHER" id="PTHR34265:SF1">
    <property type="entry name" value="TYPE III PANTOTHENATE KINASE"/>
    <property type="match status" value="1"/>
</dbReference>
<name>A0ABZ3IWE1_SPOA4</name>
<dbReference type="EMBL" id="CP155571">
    <property type="protein sequence ID" value="XFO70399.1"/>
    <property type="molecule type" value="Genomic_DNA"/>
</dbReference>
<evidence type="ECO:0000313" key="18">
    <source>
        <dbReference type="Proteomes" id="UP000216052"/>
    </source>
</evidence>
<dbReference type="NCBIfam" id="NF009855">
    <property type="entry name" value="PRK13321.1"/>
    <property type="match status" value="1"/>
</dbReference>
<evidence type="ECO:0000256" key="12">
    <source>
        <dbReference type="ARBA" id="ARBA00022958"/>
    </source>
</evidence>
<dbReference type="Proteomes" id="UP000216052">
    <property type="component" value="Chromosome"/>
</dbReference>
<evidence type="ECO:0000256" key="7">
    <source>
        <dbReference type="ARBA" id="ARBA00022490"/>
    </source>
</evidence>
<dbReference type="InterPro" id="IPR004619">
    <property type="entry name" value="Type_III_PanK"/>
</dbReference>
<keyword evidence="8 16" id="KW-0808">Transferase</keyword>
<evidence type="ECO:0000256" key="13">
    <source>
        <dbReference type="ARBA" id="ARBA00022993"/>
    </source>
</evidence>
<dbReference type="NCBIfam" id="TIGR00671">
    <property type="entry name" value="baf"/>
    <property type="match status" value="1"/>
</dbReference>
<keyword evidence="16" id="KW-0479">Metal-binding</keyword>
<dbReference type="NCBIfam" id="NF009847">
    <property type="entry name" value="PRK13318.1-5"/>
    <property type="match status" value="1"/>
</dbReference>
<keyword evidence="7 16" id="KW-0963">Cytoplasm</keyword>
<keyword evidence="11 16" id="KW-0067">ATP-binding</keyword>
<comment type="cofactor">
    <cofactor evidence="16">
        <name>NH4(+)</name>
        <dbReference type="ChEBI" id="CHEBI:28938"/>
    </cofactor>
    <cofactor evidence="16">
        <name>K(+)</name>
        <dbReference type="ChEBI" id="CHEBI:29103"/>
    </cofactor>
    <text evidence="16">A monovalent cation. Ammonium or potassium.</text>
</comment>
<comment type="cofactor">
    <cofactor evidence="2">
        <name>K(+)</name>
        <dbReference type="ChEBI" id="CHEBI:29103"/>
    </cofactor>
</comment>
<gene>
    <name evidence="16 17" type="primary">coaX</name>
    <name evidence="17" type="ORF">SPACI_003870</name>
</gene>